<reference evidence="1" key="1">
    <citation type="submission" date="2023-05" db="EMBL/GenBank/DDBJ databases">
        <authorList>
            <person name="Stuckert A."/>
        </authorList>
    </citation>
    <scope>NUCLEOTIDE SEQUENCE</scope>
</reference>
<name>A0ABN9BN88_9NEOB</name>
<dbReference type="EMBL" id="CATNWA010004974">
    <property type="protein sequence ID" value="CAI9549083.1"/>
    <property type="molecule type" value="Genomic_DNA"/>
</dbReference>
<sequence length="69" mass="7694">MPPVSATCQCRRPLVPPISDLNFCISVQHHQFLLINANQCRLISAAYPCHLISAHQCCLSVQPHQRTSV</sequence>
<evidence type="ECO:0000313" key="2">
    <source>
        <dbReference type="Proteomes" id="UP001162483"/>
    </source>
</evidence>
<evidence type="ECO:0000313" key="1">
    <source>
        <dbReference type="EMBL" id="CAI9549083.1"/>
    </source>
</evidence>
<keyword evidence="2" id="KW-1185">Reference proteome</keyword>
<accession>A0ABN9BN88</accession>
<gene>
    <name evidence="1" type="ORF">SPARVUS_LOCUS3280598</name>
</gene>
<organism evidence="1 2">
    <name type="scientific">Staurois parvus</name>
    <dbReference type="NCBI Taxonomy" id="386267"/>
    <lineage>
        <taxon>Eukaryota</taxon>
        <taxon>Metazoa</taxon>
        <taxon>Chordata</taxon>
        <taxon>Craniata</taxon>
        <taxon>Vertebrata</taxon>
        <taxon>Euteleostomi</taxon>
        <taxon>Amphibia</taxon>
        <taxon>Batrachia</taxon>
        <taxon>Anura</taxon>
        <taxon>Neobatrachia</taxon>
        <taxon>Ranoidea</taxon>
        <taxon>Ranidae</taxon>
        <taxon>Staurois</taxon>
    </lineage>
</organism>
<proteinExistence type="predicted"/>
<comment type="caution">
    <text evidence="1">The sequence shown here is derived from an EMBL/GenBank/DDBJ whole genome shotgun (WGS) entry which is preliminary data.</text>
</comment>
<protein>
    <submittedName>
        <fullName evidence="1">Uncharacterized protein</fullName>
    </submittedName>
</protein>
<dbReference type="Proteomes" id="UP001162483">
    <property type="component" value="Unassembled WGS sequence"/>
</dbReference>
<feature type="non-terminal residue" evidence="1">
    <location>
        <position position="69"/>
    </location>
</feature>